<dbReference type="AlphaFoldDB" id="A0A6J4P0M7"/>
<evidence type="ECO:0000313" key="2">
    <source>
        <dbReference type="EMBL" id="CAA9402927.1"/>
    </source>
</evidence>
<evidence type="ECO:0000256" key="1">
    <source>
        <dbReference type="SAM" id="MobiDB-lite"/>
    </source>
</evidence>
<accession>A0A6J4P0M7</accession>
<dbReference type="EMBL" id="CADCUY010000205">
    <property type="protein sequence ID" value="CAA9402927.1"/>
    <property type="molecule type" value="Genomic_DNA"/>
</dbReference>
<reference evidence="2" key="1">
    <citation type="submission" date="2020-02" db="EMBL/GenBank/DDBJ databases">
        <authorList>
            <person name="Meier V. D."/>
        </authorList>
    </citation>
    <scope>NUCLEOTIDE SEQUENCE</scope>
    <source>
        <strain evidence="2">AVDCRST_MAG35</strain>
    </source>
</reference>
<gene>
    <name evidence="2" type="ORF">AVDCRST_MAG35-1005</name>
</gene>
<feature type="non-terminal residue" evidence="2">
    <location>
        <position position="1"/>
    </location>
</feature>
<sequence length="88" mass="9135">APPERRARPGPGRGDGAAPRGRLGERRAGLRPAARHRRGRLVRAAGARGAPRHAARAGARGGARGVGCRPRGSGAGRVGTWRRRRAPG</sequence>
<name>A0A6J4P0M7_9ACTN</name>
<protein>
    <submittedName>
        <fullName evidence="2">Uncharacterized protein</fullName>
    </submittedName>
</protein>
<feature type="non-terminal residue" evidence="2">
    <location>
        <position position="88"/>
    </location>
</feature>
<feature type="region of interest" description="Disordered" evidence="1">
    <location>
        <begin position="1"/>
        <end position="88"/>
    </location>
</feature>
<proteinExistence type="predicted"/>
<organism evidence="2">
    <name type="scientific">uncultured Quadrisphaera sp</name>
    <dbReference type="NCBI Taxonomy" id="904978"/>
    <lineage>
        <taxon>Bacteria</taxon>
        <taxon>Bacillati</taxon>
        <taxon>Actinomycetota</taxon>
        <taxon>Actinomycetes</taxon>
        <taxon>Kineosporiales</taxon>
        <taxon>Kineosporiaceae</taxon>
        <taxon>Quadrisphaera</taxon>
        <taxon>environmental samples</taxon>
    </lineage>
</organism>